<dbReference type="AlphaFoldDB" id="A0A6L3N106"/>
<comment type="caution">
    <text evidence="5">The sequence shown here is derived from an EMBL/GenBank/DDBJ whole genome shotgun (WGS) entry which is preliminary data.</text>
</comment>
<dbReference type="GO" id="GO:0000976">
    <property type="term" value="F:transcription cis-regulatory region binding"/>
    <property type="evidence" value="ECO:0007669"/>
    <property type="project" value="TreeGrafter"/>
</dbReference>
<gene>
    <name evidence="5" type="ORF">F7R25_11765</name>
</gene>
<accession>A0A6L3N106</accession>
<dbReference type="EMBL" id="VZOK01000014">
    <property type="protein sequence ID" value="KAB0638451.1"/>
    <property type="molecule type" value="Genomic_DNA"/>
</dbReference>
<dbReference type="GO" id="GO:0005829">
    <property type="term" value="C:cytosol"/>
    <property type="evidence" value="ECO:0007669"/>
    <property type="project" value="TreeGrafter"/>
</dbReference>
<dbReference type="SUPFAM" id="SSF46689">
    <property type="entry name" value="Homeodomain-like"/>
    <property type="match status" value="1"/>
</dbReference>
<dbReference type="PANTHER" id="PTHR47894:SF1">
    <property type="entry name" value="HTH-TYPE TRANSCRIPTIONAL REGULATOR VQSM"/>
    <property type="match status" value="1"/>
</dbReference>
<dbReference type="SMART" id="SM00342">
    <property type="entry name" value="HTH_ARAC"/>
    <property type="match status" value="1"/>
</dbReference>
<dbReference type="InterPro" id="IPR032687">
    <property type="entry name" value="AraC-type_N"/>
</dbReference>
<evidence type="ECO:0000313" key="6">
    <source>
        <dbReference type="Proteomes" id="UP000473470"/>
    </source>
</evidence>
<sequence length="375" mass="42294">MVASLAPVRPNGLTAAANFLTLVAMTKTTEMPATTPDGAIQGSISAAYLAVLEDYLRPHDLRVADVPLGAALLRRRDDGAIVVPAQDWRALLTHFSRQLSQPDLGLRLGRSARLTHLGLLGYFLQSCVTLGAALERLQHYERLVNDINRLQWRQASGADGVEVALSWGVERGRPGPLVDECAVATLMQITREITGRTDAPAGIDFVNPAPADPEPYRRFFQCPVRFDQAQTCVRFPLDWLQLPLQHRDPQLLAILEKQVDELLKQLPDEDDFVQQVRRLMAQRLRQGRVTLADIAQDMHLSERTLHRRLQEADTNFRALWESTRQHLAQEYLRDRQLTLTEIAGLLGFSEQSAFTRSFRRWTGQGPKAWRSRRSA</sequence>
<evidence type="ECO:0000313" key="5">
    <source>
        <dbReference type="EMBL" id="KAB0638451.1"/>
    </source>
</evidence>
<dbReference type="Proteomes" id="UP000473470">
    <property type="component" value="Unassembled WGS sequence"/>
</dbReference>
<reference evidence="5 6" key="1">
    <citation type="submission" date="2019-09" db="EMBL/GenBank/DDBJ databases">
        <title>Draft genome sequences of 48 bacterial type strains from the CCUG.</title>
        <authorList>
            <person name="Tunovic T."/>
            <person name="Pineiro-Iglesias B."/>
            <person name="Unosson C."/>
            <person name="Inganas E."/>
            <person name="Ohlen M."/>
            <person name="Cardew S."/>
            <person name="Jensie-Markopoulos S."/>
            <person name="Salva-Serra F."/>
            <person name="Jaen-Luchoro D."/>
            <person name="Karlsson R."/>
            <person name="Svensson-Stadler L."/>
            <person name="Chun J."/>
            <person name="Moore E."/>
        </authorList>
    </citation>
    <scope>NUCLEOTIDE SEQUENCE [LARGE SCALE GENOMIC DNA]</scope>
    <source>
        <strain evidence="5 6">CCUG 65686</strain>
    </source>
</reference>
<keyword evidence="2" id="KW-0238">DNA-binding</keyword>
<dbReference type="PANTHER" id="PTHR47894">
    <property type="entry name" value="HTH-TYPE TRANSCRIPTIONAL REGULATOR GADX"/>
    <property type="match status" value="1"/>
</dbReference>
<dbReference type="PROSITE" id="PS01124">
    <property type="entry name" value="HTH_ARAC_FAMILY_2"/>
    <property type="match status" value="1"/>
</dbReference>
<evidence type="ECO:0000256" key="2">
    <source>
        <dbReference type="ARBA" id="ARBA00023125"/>
    </source>
</evidence>
<dbReference type="InterPro" id="IPR018060">
    <property type="entry name" value="HTH_AraC"/>
</dbReference>
<feature type="domain" description="HTH araC/xylS-type" evidence="4">
    <location>
        <begin position="274"/>
        <end position="372"/>
    </location>
</feature>
<dbReference type="Pfam" id="PF12833">
    <property type="entry name" value="HTH_18"/>
    <property type="match status" value="1"/>
</dbReference>
<organism evidence="5 6">
    <name type="scientific">Burkholderia stagnalis</name>
    <dbReference type="NCBI Taxonomy" id="1503054"/>
    <lineage>
        <taxon>Bacteria</taxon>
        <taxon>Pseudomonadati</taxon>
        <taxon>Pseudomonadota</taxon>
        <taxon>Betaproteobacteria</taxon>
        <taxon>Burkholderiales</taxon>
        <taxon>Burkholderiaceae</taxon>
        <taxon>Burkholderia</taxon>
        <taxon>Burkholderia cepacia complex</taxon>
    </lineage>
</organism>
<protein>
    <submittedName>
        <fullName evidence="5">AraC family transcriptional regulator</fullName>
    </submittedName>
</protein>
<dbReference type="Gene3D" id="1.10.10.60">
    <property type="entry name" value="Homeodomain-like"/>
    <property type="match status" value="1"/>
</dbReference>
<evidence type="ECO:0000256" key="3">
    <source>
        <dbReference type="ARBA" id="ARBA00023163"/>
    </source>
</evidence>
<dbReference type="InterPro" id="IPR009057">
    <property type="entry name" value="Homeodomain-like_sf"/>
</dbReference>
<evidence type="ECO:0000259" key="4">
    <source>
        <dbReference type="PROSITE" id="PS01124"/>
    </source>
</evidence>
<proteinExistence type="predicted"/>
<keyword evidence="1" id="KW-0805">Transcription regulation</keyword>
<dbReference type="GO" id="GO:0003700">
    <property type="term" value="F:DNA-binding transcription factor activity"/>
    <property type="evidence" value="ECO:0007669"/>
    <property type="project" value="InterPro"/>
</dbReference>
<dbReference type="Pfam" id="PF12625">
    <property type="entry name" value="Arabinose_bd"/>
    <property type="match status" value="1"/>
</dbReference>
<name>A0A6L3N106_9BURK</name>
<keyword evidence="3" id="KW-0804">Transcription</keyword>
<evidence type="ECO:0000256" key="1">
    <source>
        <dbReference type="ARBA" id="ARBA00023015"/>
    </source>
</evidence>